<dbReference type="PANTHER" id="PTHR37846:SF1">
    <property type="entry name" value="DEACETYLASE-LIKE PROTEIN"/>
    <property type="match status" value="1"/>
</dbReference>
<keyword evidence="2" id="KW-1133">Transmembrane helix</keyword>
<accession>A0A409XNQ7</accession>
<organism evidence="4 5">
    <name type="scientific">Psilocybe cyanescens</name>
    <dbReference type="NCBI Taxonomy" id="93625"/>
    <lineage>
        <taxon>Eukaryota</taxon>
        <taxon>Fungi</taxon>
        <taxon>Dikarya</taxon>
        <taxon>Basidiomycota</taxon>
        <taxon>Agaricomycotina</taxon>
        <taxon>Agaricomycetes</taxon>
        <taxon>Agaricomycetidae</taxon>
        <taxon>Agaricales</taxon>
        <taxon>Agaricineae</taxon>
        <taxon>Strophariaceae</taxon>
        <taxon>Psilocybe</taxon>
    </lineage>
</organism>
<dbReference type="EMBL" id="NHYD01001049">
    <property type="protein sequence ID" value="PPQ92364.1"/>
    <property type="molecule type" value="Genomic_DNA"/>
</dbReference>
<feature type="domain" description="DUF7719" evidence="3">
    <location>
        <begin position="130"/>
        <end position="161"/>
    </location>
</feature>
<dbReference type="Pfam" id="PF24841">
    <property type="entry name" value="DUF7719"/>
    <property type="match status" value="2"/>
</dbReference>
<evidence type="ECO:0000313" key="5">
    <source>
        <dbReference type="Proteomes" id="UP000283269"/>
    </source>
</evidence>
<feature type="domain" description="DUF7719" evidence="3">
    <location>
        <begin position="178"/>
        <end position="215"/>
    </location>
</feature>
<evidence type="ECO:0000313" key="4">
    <source>
        <dbReference type="EMBL" id="PPQ92364.1"/>
    </source>
</evidence>
<feature type="transmembrane region" description="Helical" evidence="2">
    <location>
        <begin position="102"/>
        <end position="120"/>
    </location>
</feature>
<dbReference type="STRING" id="93625.A0A409XNQ7"/>
<dbReference type="InterPro" id="IPR056136">
    <property type="entry name" value="DUF7719"/>
</dbReference>
<reference evidence="4 5" key="1">
    <citation type="journal article" date="2018" name="Evol. Lett.">
        <title>Horizontal gene cluster transfer increased hallucinogenic mushroom diversity.</title>
        <authorList>
            <person name="Reynolds H.T."/>
            <person name="Vijayakumar V."/>
            <person name="Gluck-Thaler E."/>
            <person name="Korotkin H.B."/>
            <person name="Matheny P.B."/>
            <person name="Slot J.C."/>
        </authorList>
    </citation>
    <scope>NUCLEOTIDE SEQUENCE [LARGE SCALE GENOMIC DNA]</scope>
    <source>
        <strain evidence="4 5">2631</strain>
    </source>
</reference>
<evidence type="ECO:0000256" key="2">
    <source>
        <dbReference type="SAM" id="Phobius"/>
    </source>
</evidence>
<feature type="region of interest" description="Disordered" evidence="1">
    <location>
        <begin position="1"/>
        <end position="26"/>
    </location>
</feature>
<feature type="transmembrane region" description="Helical" evidence="2">
    <location>
        <begin position="69"/>
        <end position="90"/>
    </location>
</feature>
<comment type="caution">
    <text evidence="4">The sequence shown here is derived from an EMBL/GenBank/DDBJ whole genome shotgun (WGS) entry which is preliminary data.</text>
</comment>
<feature type="transmembrane region" description="Helical" evidence="2">
    <location>
        <begin position="186"/>
        <end position="212"/>
    </location>
</feature>
<feature type="compositionally biased region" description="Low complexity" evidence="1">
    <location>
        <begin position="9"/>
        <end position="26"/>
    </location>
</feature>
<keyword evidence="5" id="KW-1185">Reference proteome</keyword>
<sequence>MTRSRKNPKSIPLVSPSSVKVPSGSTKPLVDISEDEQWRLINQSGILQSSALHATAADGSTESPLADEIFNALLLIIPFSSLLLLMEILIRHQYGKTASFEVIMDRMLPGVPILSIFIFYTTRYKQQLKMQILLFILSVTVGCRMLYLLDNASWLVNMNQASVYFKTKVFIFNRHLCSQCPPLATIWIYTVLQLDLGAAIAGLLTIGAFVWYNNIRLQRQY</sequence>
<dbReference type="InParanoid" id="A0A409XNQ7"/>
<protein>
    <recommendedName>
        <fullName evidence="3">DUF7719 domain-containing protein</fullName>
    </recommendedName>
</protein>
<gene>
    <name evidence="4" type="ORF">CVT25_008714</name>
</gene>
<feature type="transmembrane region" description="Helical" evidence="2">
    <location>
        <begin position="132"/>
        <end position="149"/>
    </location>
</feature>
<dbReference type="Proteomes" id="UP000283269">
    <property type="component" value="Unassembled WGS sequence"/>
</dbReference>
<evidence type="ECO:0000256" key="1">
    <source>
        <dbReference type="SAM" id="MobiDB-lite"/>
    </source>
</evidence>
<keyword evidence="2" id="KW-0472">Membrane</keyword>
<dbReference type="OrthoDB" id="5597489at2759"/>
<evidence type="ECO:0000259" key="3">
    <source>
        <dbReference type="Pfam" id="PF24841"/>
    </source>
</evidence>
<dbReference type="AlphaFoldDB" id="A0A409XNQ7"/>
<proteinExistence type="predicted"/>
<dbReference type="PANTHER" id="PTHR37846">
    <property type="entry name" value="YALI0B21296P"/>
    <property type="match status" value="1"/>
</dbReference>
<name>A0A409XNQ7_PSICY</name>
<keyword evidence="2" id="KW-0812">Transmembrane</keyword>